<dbReference type="WBParaSite" id="SCUD_0002328801-mRNA-1">
    <property type="protein sequence ID" value="SCUD_0002328801-mRNA-1"/>
    <property type="gene ID" value="SCUD_0002328801"/>
</dbReference>
<dbReference type="AlphaFoldDB" id="A0A183L7G5"/>
<dbReference type="InterPro" id="IPR051350">
    <property type="entry name" value="WD_repeat-ST_regulator"/>
</dbReference>
<dbReference type="EMBL" id="UZAK01053419">
    <property type="protein sequence ID" value="VDP82259.1"/>
    <property type="molecule type" value="Genomic_DNA"/>
</dbReference>
<accession>A0A183L7G5</accession>
<keyword evidence="2" id="KW-0677">Repeat</keyword>
<keyword evidence="1" id="KW-0853">WD repeat</keyword>
<proteinExistence type="predicted"/>
<name>A0A183L7G5_9TREM</name>
<keyword evidence="4" id="KW-1185">Reference proteome</keyword>
<dbReference type="PANTHER" id="PTHR22838:SF0">
    <property type="entry name" value="WD REPEAT-CONTAINING PROTEIN 26"/>
    <property type="match status" value="1"/>
</dbReference>
<evidence type="ECO:0000313" key="5">
    <source>
        <dbReference type="WBParaSite" id="SCUD_0002328801-mRNA-1"/>
    </source>
</evidence>
<evidence type="ECO:0000313" key="3">
    <source>
        <dbReference type="EMBL" id="VDP82259.1"/>
    </source>
</evidence>
<gene>
    <name evidence="3" type="ORF">SCUD_LOCUS23285</name>
</gene>
<reference evidence="3 4" key="2">
    <citation type="submission" date="2018-11" db="EMBL/GenBank/DDBJ databases">
        <authorList>
            <consortium name="Pathogen Informatics"/>
        </authorList>
    </citation>
    <scope>NUCLEOTIDE SEQUENCE [LARGE SCALE GENOMIC DNA]</scope>
    <source>
        <strain evidence="3">Dakar</strain>
        <strain evidence="4">Dakar, Senegal</strain>
    </source>
</reference>
<evidence type="ECO:0000256" key="2">
    <source>
        <dbReference type="ARBA" id="ARBA00022737"/>
    </source>
</evidence>
<dbReference type="PANTHER" id="PTHR22838">
    <property type="entry name" value="WD REPEAT PROTEIN 26-RELATED"/>
    <property type="match status" value="1"/>
</dbReference>
<dbReference type="STRING" id="6186.A0A183L7G5"/>
<protein>
    <submittedName>
        <fullName evidence="3 5">Uncharacterized protein</fullName>
    </submittedName>
</protein>
<sequence>MCRTAVELQAQAGGWAGVDAGSRLQLINRIQAFIPAQTMLPPGRLEELINESVRAQLASCIFHNPPMGVQTDIHNISLLQRHSCGM</sequence>
<evidence type="ECO:0000313" key="4">
    <source>
        <dbReference type="Proteomes" id="UP000279833"/>
    </source>
</evidence>
<dbReference type="Proteomes" id="UP000279833">
    <property type="component" value="Unassembled WGS sequence"/>
</dbReference>
<organism evidence="5">
    <name type="scientific">Schistosoma curassoni</name>
    <dbReference type="NCBI Taxonomy" id="6186"/>
    <lineage>
        <taxon>Eukaryota</taxon>
        <taxon>Metazoa</taxon>
        <taxon>Spiralia</taxon>
        <taxon>Lophotrochozoa</taxon>
        <taxon>Platyhelminthes</taxon>
        <taxon>Trematoda</taxon>
        <taxon>Digenea</taxon>
        <taxon>Strigeidida</taxon>
        <taxon>Schistosomatoidea</taxon>
        <taxon>Schistosomatidae</taxon>
        <taxon>Schistosoma</taxon>
    </lineage>
</organism>
<reference evidence="5" key="1">
    <citation type="submission" date="2016-06" db="UniProtKB">
        <authorList>
            <consortium name="WormBaseParasite"/>
        </authorList>
    </citation>
    <scope>IDENTIFICATION</scope>
</reference>
<evidence type="ECO:0000256" key="1">
    <source>
        <dbReference type="ARBA" id="ARBA00022574"/>
    </source>
</evidence>